<keyword evidence="7" id="KW-1185">Reference proteome</keyword>
<dbReference type="PANTHER" id="PTHR36985:SF1">
    <property type="entry name" value="TRANSLOCATION AND ASSEMBLY MODULE SUBUNIT TAMB"/>
    <property type="match status" value="1"/>
</dbReference>
<keyword evidence="3" id="KW-1133">Transmembrane helix</keyword>
<protein>
    <submittedName>
        <fullName evidence="6">Translocation/assembly module TamB</fullName>
    </submittedName>
</protein>
<dbReference type="PANTHER" id="PTHR36985">
    <property type="entry name" value="TRANSLOCATION AND ASSEMBLY MODULE SUBUNIT TAMB"/>
    <property type="match status" value="1"/>
</dbReference>
<dbReference type="GO" id="GO:0097347">
    <property type="term" value="C:TAM protein secretion complex"/>
    <property type="evidence" value="ECO:0007669"/>
    <property type="project" value="TreeGrafter"/>
</dbReference>
<evidence type="ECO:0000259" key="5">
    <source>
        <dbReference type="Pfam" id="PF04357"/>
    </source>
</evidence>
<accession>A0A5R9LG34</accession>
<evidence type="ECO:0000313" key="6">
    <source>
        <dbReference type="EMBL" id="TLV15239.1"/>
    </source>
</evidence>
<comment type="subcellular location">
    <subcellularLocation>
        <location evidence="1">Membrane</location>
        <topology evidence="1">Single-pass membrane protein</topology>
    </subcellularLocation>
</comment>
<dbReference type="RefSeq" id="WP_138361671.1">
    <property type="nucleotide sequence ID" value="NZ_VCHQ01000019.1"/>
</dbReference>
<proteinExistence type="predicted"/>
<organism evidence="6 7">
    <name type="scientific">Klebsiella indica</name>
    <dbReference type="NCBI Taxonomy" id="2582917"/>
    <lineage>
        <taxon>Bacteria</taxon>
        <taxon>Pseudomonadati</taxon>
        <taxon>Pseudomonadota</taxon>
        <taxon>Gammaproteobacteria</taxon>
        <taxon>Enterobacterales</taxon>
        <taxon>Enterobacteriaceae</taxon>
        <taxon>Klebsiella/Raoultella group</taxon>
        <taxon>Klebsiella</taxon>
    </lineage>
</organism>
<dbReference type="GO" id="GO:0009306">
    <property type="term" value="P:protein secretion"/>
    <property type="evidence" value="ECO:0007669"/>
    <property type="project" value="InterPro"/>
</dbReference>
<comment type="caution">
    <text evidence="6">The sequence shown here is derived from an EMBL/GenBank/DDBJ whole genome shotgun (WGS) entry which is preliminary data.</text>
</comment>
<evidence type="ECO:0000256" key="2">
    <source>
        <dbReference type="ARBA" id="ARBA00022692"/>
    </source>
</evidence>
<dbReference type="GO" id="GO:0005886">
    <property type="term" value="C:plasma membrane"/>
    <property type="evidence" value="ECO:0007669"/>
    <property type="project" value="InterPro"/>
</dbReference>
<evidence type="ECO:0000313" key="7">
    <source>
        <dbReference type="Proteomes" id="UP000307430"/>
    </source>
</evidence>
<sequence length="1260" mass="136467">MSLWKKISLGVLIFLVLLLGTAGFLVGTTTGLHLVINAANRWVPGLEIGKTTGGWRDLTLNNIRYEQPGVAISAGQFHLGVKLRCLWDSSLCVNDISLRDIYVTIDTRKMPPAEPVEEEESGPLNLSTPYPITLNRVALHNVNVKIDDTAVSLRDFSSGLNWQEKNLTLTPTSLQGLLIALPKAAKVAQEQEHVVEPKIANPQPEEKPIGEMMKDLFSKPVLPEMADVHLPLNLNIQAFRGEQLRLTGDTDMTIYTLLLKVSSTDGQMKLDALDVDSDQGNVKASGRAQLQGNWPVDITLNSTLNIDPLKGEKVQLNVGGEVRKKLTVGVDLTGPVAMTLRAEAQLAEAGLPLDMEVKSNQLYWPFTGEKAFQADDLLLKFNGKMTDYTMAFSTAVKGQSLPPAKISLNAKGNEQQVNIDKLTVAAQEGKTELKALLDWQQAISWRGELTLNGINTAKEVPEWPSKLNGLIKTQGSLYGGSWQMSVPELKITGNVKQNKVDVNGSLQGNSYMQWKIPGLHLALGPNRADVKGELGVKDLNLDATIDAPRLDNALPGLGGTAKGLVKVRGTVDAPQLLADITARALRWQELSIAQVNVKGDVKSAEQIGGNLDVRIDRIRQPGVNISLVQLNAKGDEKQHDLQLRVQGEPVAGHLSLAGSFDRKAERWKGTLSNTRFQTPVGPVALTRDIALDYRHLEQKISIGPHCWTNPDAELCVPQTIDAGASGHARVDLRRFDLAMLKPFMPEETRASGVFSGNADVSWDTTKEGLPQGKVTLNGRNVKVTQMVNDAPLPVSFDTLNLTADLHNNRAQLGWLIRLTNNGQLDGQVQVTDPQGRRNLGGNVNINNFSLAMINPVFARGEKAEGILNAHLTLGGNVQNPQLHGQMRLNGVDIEGNFMPFDMQPSQLAMNFTGTRSTLQGTVNTSQGQIALSGSADWTQIDNWRAQIAAKGSRVRITVPPMVRLDVSPDVVFTATPSLFSLDGSVDVPWARIVVNEVPESAVGVSSDEVMLDKNLQPIKQQSASIPINSNLMIHVGNNVRLSAFGLKARLTGDLKVAQDKQGLGLNGQISIPEGRFHAYGQDLIVRKGELMFSGPPDQPLLNIEAIRNPDATEDDVVAGVRVTGSADQPKAEIFSDPVMSQQEALSYLLRGQGLSSGQSDSAAMTSMLIGMGVAQSGQVVGKIGETFGVSNLALDTEGVGDSSQVVVSGYVLPGLQVKYGVGIFDSLATLTLRYRLMPKLYMEAVSGVDQALDLLYQFEF</sequence>
<keyword evidence="2" id="KW-0812">Transmembrane</keyword>
<dbReference type="AlphaFoldDB" id="A0A5R9LG34"/>
<feature type="domain" description="Translocation and assembly module TamB C-terminal" evidence="5">
    <location>
        <begin position="924"/>
        <end position="1260"/>
    </location>
</feature>
<reference evidence="6 7" key="1">
    <citation type="submission" date="2019-05" db="EMBL/GenBank/DDBJ databases">
        <title>Genome sequence of Klebsiella sp strain TOUT106.</title>
        <authorList>
            <person name="Rahi P."/>
            <person name="Chaudhari D."/>
        </authorList>
    </citation>
    <scope>NUCLEOTIDE SEQUENCE [LARGE SCALE GENOMIC DNA]</scope>
    <source>
        <strain evidence="6 7">TOUT106</strain>
    </source>
</reference>
<evidence type="ECO:0000256" key="3">
    <source>
        <dbReference type="ARBA" id="ARBA00022989"/>
    </source>
</evidence>
<evidence type="ECO:0000256" key="4">
    <source>
        <dbReference type="ARBA" id="ARBA00023136"/>
    </source>
</evidence>
<dbReference type="Proteomes" id="UP000307430">
    <property type="component" value="Unassembled WGS sequence"/>
</dbReference>
<evidence type="ECO:0000256" key="1">
    <source>
        <dbReference type="ARBA" id="ARBA00004167"/>
    </source>
</evidence>
<gene>
    <name evidence="6" type="ORF">FE839_15345</name>
</gene>
<keyword evidence="4" id="KW-0472">Membrane</keyword>
<name>A0A5R9LG34_9ENTR</name>
<dbReference type="InterPro" id="IPR007452">
    <property type="entry name" value="TamB_C"/>
</dbReference>
<dbReference type="EMBL" id="VCHQ01000019">
    <property type="protein sequence ID" value="TLV15239.1"/>
    <property type="molecule type" value="Genomic_DNA"/>
</dbReference>
<dbReference type="Pfam" id="PF04357">
    <property type="entry name" value="TamB"/>
    <property type="match status" value="1"/>
</dbReference>